<organism evidence="3">
    <name type="scientific">bioreactor metagenome</name>
    <dbReference type="NCBI Taxonomy" id="1076179"/>
    <lineage>
        <taxon>unclassified sequences</taxon>
        <taxon>metagenomes</taxon>
        <taxon>ecological metagenomes</taxon>
    </lineage>
</organism>
<evidence type="ECO:0000256" key="1">
    <source>
        <dbReference type="SAM" id="MobiDB-lite"/>
    </source>
</evidence>
<sequence length="149" mass="15645">MPTAYSSSFNFREPADSPGDVSRGARRLLRAFATSSQHIEACAVISTDGFIVASVLSDSVDEDRFGAMCASLLSLSARAASEAQRGELRQVILDGTLGPMLLTRAGELGALAVATNPQANLGRVMIDTRRTAQDLAALVTPSAEGQETM</sequence>
<feature type="region of interest" description="Disordered" evidence="1">
    <location>
        <begin position="1"/>
        <end position="21"/>
    </location>
</feature>
<name>A0A645G8R1_9ZZZZ</name>
<reference evidence="3" key="1">
    <citation type="submission" date="2019-08" db="EMBL/GenBank/DDBJ databases">
        <authorList>
            <person name="Kucharzyk K."/>
            <person name="Murdoch R.W."/>
            <person name="Higgins S."/>
            <person name="Loffler F."/>
        </authorList>
    </citation>
    <scope>NUCLEOTIDE SEQUENCE</scope>
</reference>
<dbReference type="SUPFAM" id="SSF103196">
    <property type="entry name" value="Roadblock/LC7 domain"/>
    <property type="match status" value="1"/>
</dbReference>
<proteinExistence type="predicted"/>
<dbReference type="Gene3D" id="3.30.450.30">
    <property type="entry name" value="Dynein light chain 2a, cytoplasmic"/>
    <property type="match status" value="1"/>
</dbReference>
<dbReference type="EMBL" id="VSSQ01068030">
    <property type="protein sequence ID" value="MPN20313.1"/>
    <property type="molecule type" value="Genomic_DNA"/>
</dbReference>
<accession>A0A645G8R1</accession>
<dbReference type="AlphaFoldDB" id="A0A645G8R1"/>
<dbReference type="PANTHER" id="PTHR36222:SF1">
    <property type="entry name" value="SERINE PROTEASE INHIBITOR RV3364C"/>
    <property type="match status" value="1"/>
</dbReference>
<protein>
    <recommendedName>
        <fullName evidence="2">Roadblock/LAMTOR2 domain-containing protein</fullName>
    </recommendedName>
</protein>
<feature type="compositionally biased region" description="Polar residues" evidence="1">
    <location>
        <begin position="1"/>
        <end position="10"/>
    </location>
</feature>
<dbReference type="Pfam" id="PF03259">
    <property type="entry name" value="Robl_LC7"/>
    <property type="match status" value="1"/>
</dbReference>
<dbReference type="SMART" id="SM00960">
    <property type="entry name" value="Robl_LC7"/>
    <property type="match status" value="1"/>
</dbReference>
<gene>
    <name evidence="3" type="ORF">SDC9_167691</name>
</gene>
<feature type="domain" description="Roadblock/LAMTOR2" evidence="2">
    <location>
        <begin position="26"/>
        <end position="115"/>
    </location>
</feature>
<evidence type="ECO:0000313" key="3">
    <source>
        <dbReference type="EMBL" id="MPN20313.1"/>
    </source>
</evidence>
<comment type="caution">
    <text evidence="3">The sequence shown here is derived from an EMBL/GenBank/DDBJ whole genome shotgun (WGS) entry which is preliminary data.</text>
</comment>
<dbReference type="InterPro" id="IPR004942">
    <property type="entry name" value="Roadblock/LAMTOR2_dom"/>
</dbReference>
<evidence type="ECO:0000259" key="2">
    <source>
        <dbReference type="SMART" id="SM00960"/>
    </source>
</evidence>
<dbReference type="PANTHER" id="PTHR36222">
    <property type="entry name" value="SERINE PROTEASE INHIBITOR RV3364C"/>
    <property type="match status" value="1"/>
</dbReference>
<dbReference type="InterPro" id="IPR053141">
    <property type="entry name" value="Mycobact_SerProt_Inhib_Rv3364c"/>
</dbReference>